<sequence length="73" mass="9051">MYELQVNQTFKFRLYPNNAQAIVLDKTFGCCRFLYNRMLNERKNIYEQFKDDKDVLKRFNTRQRHSTKKNSFF</sequence>
<name>X1C8E7_9ZZZZ</name>
<gene>
    <name evidence="2" type="ORF">S01H4_25145</name>
</gene>
<protein>
    <recommendedName>
        <fullName evidence="1">Transposase putative helix-turn-helix domain-containing protein</fullName>
    </recommendedName>
</protein>
<feature type="domain" description="Transposase putative helix-turn-helix" evidence="1">
    <location>
        <begin position="6"/>
        <end position="50"/>
    </location>
</feature>
<organism evidence="2">
    <name type="scientific">marine sediment metagenome</name>
    <dbReference type="NCBI Taxonomy" id="412755"/>
    <lineage>
        <taxon>unclassified sequences</taxon>
        <taxon>metagenomes</taxon>
        <taxon>ecological metagenomes</taxon>
    </lineage>
</organism>
<reference evidence="2" key="1">
    <citation type="journal article" date="2014" name="Front. Microbiol.">
        <title>High frequency of phylogenetically diverse reductive dehalogenase-homologous genes in deep subseafloor sedimentary metagenomes.</title>
        <authorList>
            <person name="Kawai M."/>
            <person name="Futagami T."/>
            <person name="Toyoda A."/>
            <person name="Takaki Y."/>
            <person name="Nishi S."/>
            <person name="Hori S."/>
            <person name="Arai W."/>
            <person name="Tsubouchi T."/>
            <person name="Morono Y."/>
            <person name="Uchiyama I."/>
            <person name="Ito T."/>
            <person name="Fujiyama A."/>
            <person name="Inagaki F."/>
            <person name="Takami H."/>
        </authorList>
    </citation>
    <scope>NUCLEOTIDE SEQUENCE</scope>
    <source>
        <strain evidence="2">Expedition CK06-06</strain>
    </source>
</reference>
<evidence type="ECO:0000259" key="1">
    <source>
        <dbReference type="Pfam" id="PF12323"/>
    </source>
</evidence>
<proteinExistence type="predicted"/>
<accession>X1C8E7</accession>
<dbReference type="Pfam" id="PF12323">
    <property type="entry name" value="HTH_OrfB_IS605"/>
    <property type="match status" value="1"/>
</dbReference>
<dbReference type="EMBL" id="BART01011922">
    <property type="protein sequence ID" value="GAG89542.1"/>
    <property type="molecule type" value="Genomic_DNA"/>
</dbReference>
<comment type="caution">
    <text evidence="2">The sequence shown here is derived from an EMBL/GenBank/DDBJ whole genome shotgun (WGS) entry which is preliminary data.</text>
</comment>
<dbReference type="InterPro" id="IPR021027">
    <property type="entry name" value="Transposase_put_HTH"/>
</dbReference>
<dbReference type="AlphaFoldDB" id="X1C8E7"/>
<evidence type="ECO:0000313" key="2">
    <source>
        <dbReference type="EMBL" id="GAG89542.1"/>
    </source>
</evidence>